<proteinExistence type="predicted"/>
<name>A0A1V8M6I7_9GAMM</name>
<reference evidence="1 2" key="1">
    <citation type="submission" date="2015-12" db="EMBL/GenBank/DDBJ databases">
        <authorList>
            <person name="Shamseldin A."/>
            <person name="Moawad H."/>
            <person name="Abd El-Rahim W.M."/>
            <person name="Sadowsky M.J."/>
        </authorList>
    </citation>
    <scope>NUCLEOTIDE SEQUENCE [LARGE SCALE GENOMIC DNA]</scope>
    <source>
        <strain evidence="1 2">WF1</strain>
    </source>
</reference>
<accession>A0A1V8M6I7</accession>
<gene>
    <name evidence="1" type="ORF">AU255_04430</name>
</gene>
<keyword evidence="2" id="KW-1185">Reference proteome</keyword>
<evidence type="ECO:0008006" key="3">
    <source>
        <dbReference type="Google" id="ProtNLM"/>
    </source>
</evidence>
<evidence type="ECO:0000313" key="2">
    <source>
        <dbReference type="Proteomes" id="UP000191980"/>
    </source>
</evidence>
<protein>
    <recommendedName>
        <fullName evidence="3">Transposase DDE domain-containing protein</fullName>
    </recommendedName>
</protein>
<evidence type="ECO:0000313" key="1">
    <source>
        <dbReference type="EMBL" id="OQK17152.1"/>
    </source>
</evidence>
<dbReference type="EMBL" id="LPUF01000001">
    <property type="protein sequence ID" value="OQK17152.1"/>
    <property type="molecule type" value="Genomic_DNA"/>
</dbReference>
<dbReference type="Proteomes" id="UP000191980">
    <property type="component" value="Unassembled WGS sequence"/>
</dbReference>
<dbReference type="RefSeq" id="WP_080521766.1">
    <property type="nucleotide sequence ID" value="NZ_LPUF01000001.1"/>
</dbReference>
<sequence length="103" mass="11607">MARSYPFKTVFLTETNEISQAWFRTGNAFTSNGVVEFTKQLLAHLPNRIRILPLGDSGYFVSDLLELPDIRGHGYLIKVKSKSLVARLTDPTWGTIKGTPPIW</sequence>
<comment type="caution">
    <text evidence="1">The sequence shown here is derived from an EMBL/GenBank/DDBJ whole genome shotgun (WGS) entry which is preliminary data.</text>
</comment>
<organism evidence="1 2">
    <name type="scientific">Methyloprofundus sedimenti</name>
    <dbReference type="NCBI Taxonomy" id="1420851"/>
    <lineage>
        <taxon>Bacteria</taxon>
        <taxon>Pseudomonadati</taxon>
        <taxon>Pseudomonadota</taxon>
        <taxon>Gammaproteobacteria</taxon>
        <taxon>Methylococcales</taxon>
        <taxon>Methylococcaceae</taxon>
        <taxon>Methyloprofundus</taxon>
    </lineage>
</organism>
<dbReference type="AlphaFoldDB" id="A0A1V8M6I7"/>
<dbReference type="OrthoDB" id="6627885at2"/>